<dbReference type="RefSeq" id="WP_041099959.1">
    <property type="nucleotide sequence ID" value="NZ_AP012547.1"/>
</dbReference>
<dbReference type="STRING" id="1223802.SUTH_02726"/>
<reference evidence="3 4" key="1">
    <citation type="journal article" date="2014" name="Syst. Appl. Microbiol.">
        <title>Complete genomes of freshwater sulfur oxidizers Sulfuricella denitrificans skB26 and Sulfuritalea hydrogenivorans sk43H: genetic insights into the sulfur oxidation pathway of betaproteobacteria.</title>
        <authorList>
            <person name="Watanabe T."/>
            <person name="Kojima H."/>
            <person name="Fukui M."/>
        </authorList>
    </citation>
    <scope>NUCLEOTIDE SEQUENCE [LARGE SCALE GENOMIC DNA]</scope>
    <source>
        <strain evidence="3">DSM22779</strain>
    </source>
</reference>
<feature type="domain" description="Ig-like SoxY" evidence="2">
    <location>
        <begin position="56"/>
        <end position="154"/>
    </location>
</feature>
<dbReference type="PROSITE" id="PS51318">
    <property type="entry name" value="TAT"/>
    <property type="match status" value="1"/>
</dbReference>
<name>W0SHY2_9PROT</name>
<dbReference type="NCBIfam" id="TIGR04488">
    <property type="entry name" value="SoxY_true_GGCGG"/>
    <property type="match status" value="1"/>
</dbReference>
<dbReference type="Proteomes" id="UP000031637">
    <property type="component" value="Chromosome"/>
</dbReference>
<dbReference type="AlphaFoldDB" id="W0SHY2"/>
<organism evidence="3 4">
    <name type="scientific">Sulfuritalea hydrogenivorans sk43H</name>
    <dbReference type="NCBI Taxonomy" id="1223802"/>
    <lineage>
        <taxon>Bacteria</taxon>
        <taxon>Pseudomonadati</taxon>
        <taxon>Pseudomonadota</taxon>
        <taxon>Betaproteobacteria</taxon>
        <taxon>Nitrosomonadales</taxon>
        <taxon>Sterolibacteriaceae</taxon>
        <taxon>Sulfuritalea</taxon>
    </lineage>
</organism>
<feature type="signal peptide" evidence="1">
    <location>
        <begin position="1"/>
        <end position="34"/>
    </location>
</feature>
<dbReference type="EMBL" id="AP012547">
    <property type="protein sequence ID" value="BAO30505.1"/>
    <property type="molecule type" value="Genomic_DNA"/>
</dbReference>
<dbReference type="OrthoDB" id="9798154at2"/>
<evidence type="ECO:0000313" key="3">
    <source>
        <dbReference type="EMBL" id="BAO30505.1"/>
    </source>
</evidence>
<keyword evidence="4" id="KW-1185">Reference proteome</keyword>
<sequence>MNTTRRTVLKGATASSILAGLIAAGALRPTQVLAAEWNKAAFEAKDTAGALKGIGAGAAADNKNLILKVPDIAENGAVVPVDVVSNIPNTTSISILVEKNPQPLSGHFDFANGALPEVSARLKMGQTSLVKAVAKADGKFYTTQKEVKVTAGGCGG</sequence>
<dbReference type="HOGENOM" id="CLU_118521_0_0_4"/>
<proteinExistence type="predicted"/>
<dbReference type="Pfam" id="PF13501">
    <property type="entry name" value="SoxY"/>
    <property type="match status" value="1"/>
</dbReference>
<accession>W0SHY2</accession>
<evidence type="ECO:0000313" key="4">
    <source>
        <dbReference type="Proteomes" id="UP000031637"/>
    </source>
</evidence>
<dbReference type="Gene3D" id="2.60.40.2470">
    <property type="entry name" value="SoxY domain"/>
    <property type="match status" value="1"/>
</dbReference>
<feature type="chain" id="PRO_5004796328" evidence="1">
    <location>
        <begin position="35"/>
        <end position="156"/>
    </location>
</feature>
<evidence type="ECO:0000256" key="1">
    <source>
        <dbReference type="SAM" id="SignalP"/>
    </source>
</evidence>
<keyword evidence="3" id="KW-0812">Transmembrane</keyword>
<dbReference type="PIRSF" id="PIRSF010312">
    <property type="entry name" value="Sulphur_oxidation_SoxY"/>
    <property type="match status" value="1"/>
</dbReference>
<evidence type="ECO:0000259" key="2">
    <source>
        <dbReference type="Pfam" id="PF13501"/>
    </source>
</evidence>
<keyword evidence="1" id="KW-0732">Signal</keyword>
<dbReference type="InterPro" id="IPR006311">
    <property type="entry name" value="TAT_signal"/>
</dbReference>
<protein>
    <submittedName>
        <fullName evidence="3">Transmembrane protein</fullName>
    </submittedName>
</protein>
<dbReference type="InterPro" id="IPR038162">
    <property type="entry name" value="SoxY_sf"/>
</dbReference>
<dbReference type="InterPro" id="IPR016568">
    <property type="entry name" value="Sulphur_oxidation_SoxY"/>
</dbReference>
<dbReference type="InterPro" id="IPR032711">
    <property type="entry name" value="SoxY"/>
</dbReference>
<dbReference type="KEGG" id="shd:SUTH_02726"/>
<gene>
    <name evidence="3" type="primary">soxY</name>
    <name evidence="3" type="ORF">SUTH_02726</name>
</gene>
<keyword evidence="3" id="KW-0472">Membrane</keyword>